<proteinExistence type="predicted"/>
<dbReference type="Pfam" id="PF03572">
    <property type="entry name" value="Peptidase_S41"/>
    <property type="match status" value="1"/>
</dbReference>
<dbReference type="EMBL" id="JBDPZC010000002">
    <property type="protein sequence ID" value="MEO3712542.1"/>
    <property type="molecule type" value="Genomic_DNA"/>
</dbReference>
<dbReference type="Gene3D" id="3.90.226.10">
    <property type="entry name" value="2-enoyl-CoA Hydratase, Chain A, domain 1"/>
    <property type="match status" value="1"/>
</dbReference>
<evidence type="ECO:0000313" key="4">
    <source>
        <dbReference type="Proteomes" id="UP001462640"/>
    </source>
</evidence>
<keyword evidence="4" id="KW-1185">Reference proteome</keyword>
<dbReference type="Proteomes" id="UP001462640">
    <property type="component" value="Unassembled WGS sequence"/>
</dbReference>
<feature type="signal peptide" evidence="1">
    <location>
        <begin position="1"/>
        <end position="27"/>
    </location>
</feature>
<dbReference type="SUPFAM" id="SSF52096">
    <property type="entry name" value="ClpP/crotonase"/>
    <property type="match status" value="1"/>
</dbReference>
<dbReference type="CDD" id="cd07563">
    <property type="entry name" value="Peptidase_S41_IRBP"/>
    <property type="match status" value="1"/>
</dbReference>
<name>A0ABV0GBZ4_9BURK</name>
<dbReference type="Gene3D" id="3.30.750.44">
    <property type="match status" value="1"/>
</dbReference>
<feature type="domain" description="Tail specific protease" evidence="2">
    <location>
        <begin position="122"/>
        <end position="312"/>
    </location>
</feature>
<dbReference type="PANTHER" id="PTHR11261">
    <property type="entry name" value="INTERPHOTORECEPTOR RETINOID-BINDING PROTEIN"/>
    <property type="match status" value="1"/>
</dbReference>
<dbReference type="PANTHER" id="PTHR11261:SF3">
    <property type="entry name" value="RETINOL-BINDING PROTEIN 3"/>
    <property type="match status" value="1"/>
</dbReference>
<dbReference type="RefSeq" id="WP_347608099.1">
    <property type="nucleotide sequence ID" value="NZ_JBDPZC010000002.1"/>
</dbReference>
<gene>
    <name evidence="3" type="ORF">ABDJ40_07150</name>
</gene>
<dbReference type="SMART" id="SM00245">
    <property type="entry name" value="TSPc"/>
    <property type="match status" value="1"/>
</dbReference>
<accession>A0ABV0GBZ4</accession>
<keyword evidence="1" id="KW-0732">Signal</keyword>
<feature type="chain" id="PRO_5045531627" evidence="1">
    <location>
        <begin position="28"/>
        <end position="357"/>
    </location>
</feature>
<evidence type="ECO:0000256" key="1">
    <source>
        <dbReference type="SAM" id="SignalP"/>
    </source>
</evidence>
<sequence>MSKPQMKRQTQGLALAAALMLSPLSMAAPGTGSPLVLPPAEQAALGQQIGLRLNRDYHDLTRVPAALAALKPQAGALPGPVLAEAWTRLLQDQLNDAHARLVYSPEALPLDADAAEEGPSGPPPEVMRHLNCGVERVEHYPGNIGYLRVDAMAPPEACAPTMAAALQVLAQSDALILDLRRNHGGSPAMVQWLASHLLPPQTALSSMVRARDASSEALKTQAGLPGPDLSRVPLYLLTSSKTFSAGEHLAYDLQQTGRATVLGEASGGGANPGAFRTVHPHFRLWVSLARSVSPVTGGNWEGHGVQPDQRAKAPEARRAAYGRALKDLVQAKAATAMPGEREALLAELDEVAKRLGL</sequence>
<organism evidence="3 4">
    <name type="scientific">Roseateles flavus</name>
    <dbReference type="NCBI Taxonomy" id="3149041"/>
    <lineage>
        <taxon>Bacteria</taxon>
        <taxon>Pseudomonadati</taxon>
        <taxon>Pseudomonadota</taxon>
        <taxon>Betaproteobacteria</taxon>
        <taxon>Burkholderiales</taxon>
        <taxon>Sphaerotilaceae</taxon>
        <taxon>Roseateles</taxon>
    </lineage>
</organism>
<reference evidence="3 4" key="1">
    <citation type="submission" date="2024-05" db="EMBL/GenBank/DDBJ databases">
        <title>Roseateles sp. 2.12 16S ribosomal RNA gene Genome sequencing and assembly.</title>
        <authorList>
            <person name="Woo H."/>
        </authorList>
    </citation>
    <scope>NUCLEOTIDE SEQUENCE [LARGE SCALE GENOMIC DNA]</scope>
    <source>
        <strain evidence="3 4">2.12</strain>
    </source>
</reference>
<dbReference type="InterPro" id="IPR005151">
    <property type="entry name" value="Tail-specific_protease"/>
</dbReference>
<protein>
    <submittedName>
        <fullName evidence="3">S41 family peptidase</fullName>
    </submittedName>
</protein>
<dbReference type="InterPro" id="IPR029045">
    <property type="entry name" value="ClpP/crotonase-like_dom_sf"/>
</dbReference>
<comment type="caution">
    <text evidence="3">The sequence shown here is derived from an EMBL/GenBank/DDBJ whole genome shotgun (WGS) entry which is preliminary data.</text>
</comment>
<evidence type="ECO:0000313" key="3">
    <source>
        <dbReference type="EMBL" id="MEO3712542.1"/>
    </source>
</evidence>
<evidence type="ECO:0000259" key="2">
    <source>
        <dbReference type="SMART" id="SM00245"/>
    </source>
</evidence>